<reference evidence="2 3" key="1">
    <citation type="submission" date="2019-03" db="EMBL/GenBank/DDBJ databases">
        <title>Diversity of the mouse oral microbiome.</title>
        <authorList>
            <person name="Joseph S."/>
            <person name="Aduse-Opoku J."/>
            <person name="Curtis M."/>
            <person name="Wade W."/>
            <person name="Hashim A."/>
        </authorList>
    </citation>
    <scope>NUCLEOTIDE SEQUENCE [LARGE SCALE GENOMIC DNA]</scope>
    <source>
        <strain evidence="2 3">P11</strain>
    </source>
</reference>
<dbReference type="Proteomes" id="UP000298285">
    <property type="component" value="Unassembled WGS sequence"/>
</dbReference>
<protein>
    <submittedName>
        <fullName evidence="2">DNA-binding protein</fullName>
    </submittedName>
</protein>
<dbReference type="SUPFAM" id="SSF46955">
    <property type="entry name" value="Putative DNA-binding domain"/>
    <property type="match status" value="1"/>
</dbReference>
<gene>
    <name evidence="2" type="ORF">E4T88_09985</name>
</gene>
<name>A0A4Y9IM53_9BACT</name>
<dbReference type="PANTHER" id="PTHR34585">
    <property type="match status" value="1"/>
</dbReference>
<dbReference type="InterPro" id="IPR041657">
    <property type="entry name" value="HTH_17"/>
</dbReference>
<dbReference type="RefSeq" id="WP_135105303.1">
    <property type="nucleotide sequence ID" value="NZ_JADGKW010000003.1"/>
</dbReference>
<dbReference type="EMBL" id="SPPK01000003">
    <property type="protein sequence ID" value="TFU89008.1"/>
    <property type="molecule type" value="Genomic_DNA"/>
</dbReference>
<dbReference type="OrthoDB" id="1028798at2"/>
<accession>A0A4Y9IM53</accession>
<dbReference type="AlphaFoldDB" id="A0A4Y9IM53"/>
<dbReference type="GO" id="GO:0003677">
    <property type="term" value="F:DNA binding"/>
    <property type="evidence" value="ECO:0007669"/>
    <property type="project" value="UniProtKB-KW"/>
</dbReference>
<sequence>MEITNIDKAVFEAMILQFRSLKDRIDLLCSKYKSKGLDQWLDNQDVCLMLNISPRTLQTYRDTGRISFSRMNNKIYYRVSDIEEILKSDK</sequence>
<dbReference type="Pfam" id="PF12728">
    <property type="entry name" value="HTH_17"/>
    <property type="match status" value="1"/>
</dbReference>
<dbReference type="InterPro" id="IPR009061">
    <property type="entry name" value="DNA-bd_dom_put_sf"/>
</dbReference>
<evidence type="ECO:0000259" key="1">
    <source>
        <dbReference type="Pfam" id="PF12728"/>
    </source>
</evidence>
<keyword evidence="2" id="KW-0238">DNA-binding</keyword>
<organism evidence="2 3">
    <name type="scientific">Dysgonomonas mossii</name>
    <dbReference type="NCBI Taxonomy" id="163665"/>
    <lineage>
        <taxon>Bacteria</taxon>
        <taxon>Pseudomonadati</taxon>
        <taxon>Bacteroidota</taxon>
        <taxon>Bacteroidia</taxon>
        <taxon>Bacteroidales</taxon>
        <taxon>Dysgonomonadaceae</taxon>
        <taxon>Dysgonomonas</taxon>
    </lineage>
</organism>
<comment type="caution">
    <text evidence="2">The sequence shown here is derived from an EMBL/GenBank/DDBJ whole genome shotgun (WGS) entry which is preliminary data.</text>
</comment>
<dbReference type="PANTHER" id="PTHR34585:SF22">
    <property type="entry name" value="HELIX-TURN-HELIX DOMAIN-CONTAINING PROTEIN"/>
    <property type="match status" value="1"/>
</dbReference>
<proteinExistence type="predicted"/>
<evidence type="ECO:0000313" key="2">
    <source>
        <dbReference type="EMBL" id="TFU89008.1"/>
    </source>
</evidence>
<feature type="domain" description="Helix-turn-helix" evidence="1">
    <location>
        <begin position="40"/>
        <end position="88"/>
    </location>
</feature>
<evidence type="ECO:0000313" key="3">
    <source>
        <dbReference type="Proteomes" id="UP000298285"/>
    </source>
</evidence>